<dbReference type="RefSeq" id="WP_380226109.1">
    <property type="nucleotide sequence ID" value="NZ_JBHSOF010000017.1"/>
</dbReference>
<dbReference type="Proteomes" id="UP001595975">
    <property type="component" value="Unassembled WGS sequence"/>
</dbReference>
<organism evidence="1 2">
    <name type="scientific">Kitasatospora misakiensis</name>
    <dbReference type="NCBI Taxonomy" id="67330"/>
    <lineage>
        <taxon>Bacteria</taxon>
        <taxon>Bacillati</taxon>
        <taxon>Actinomycetota</taxon>
        <taxon>Actinomycetes</taxon>
        <taxon>Kitasatosporales</taxon>
        <taxon>Streptomycetaceae</taxon>
        <taxon>Kitasatospora</taxon>
    </lineage>
</organism>
<comment type="caution">
    <text evidence="1">The sequence shown here is derived from an EMBL/GenBank/DDBJ whole genome shotgun (WGS) entry which is preliminary data.</text>
</comment>
<reference evidence="2" key="1">
    <citation type="journal article" date="2019" name="Int. J. Syst. Evol. Microbiol.">
        <title>The Global Catalogue of Microorganisms (GCM) 10K type strain sequencing project: providing services to taxonomists for standard genome sequencing and annotation.</title>
        <authorList>
            <consortium name="The Broad Institute Genomics Platform"/>
            <consortium name="The Broad Institute Genome Sequencing Center for Infectious Disease"/>
            <person name="Wu L."/>
            <person name="Ma J."/>
        </authorList>
    </citation>
    <scope>NUCLEOTIDE SEQUENCE [LARGE SCALE GENOMIC DNA]</scope>
    <source>
        <strain evidence="2">CGMCC 4.1437</strain>
    </source>
</reference>
<evidence type="ECO:0000313" key="1">
    <source>
        <dbReference type="EMBL" id="MFC5664410.1"/>
    </source>
</evidence>
<accession>A0ABW0X1K4</accession>
<proteinExistence type="predicted"/>
<dbReference type="EMBL" id="JBHSOF010000017">
    <property type="protein sequence ID" value="MFC5664410.1"/>
    <property type="molecule type" value="Genomic_DNA"/>
</dbReference>
<sequence>MWFVDLAPVTGPDRVVAAVAAALAWAADRPERRADAHRLALALAEPAFARHLLAESQQRYEQAAALALAEAAVLADAYGSVQGSPDNTARETVAFAERAVELARRAGDPVAAAQLDRAEALLDGEPARVRATAAAFDAAGCSYQSARSHLLAGGGGAGSGAGTAGPPGLSGR</sequence>
<evidence type="ECO:0000313" key="2">
    <source>
        <dbReference type="Proteomes" id="UP001595975"/>
    </source>
</evidence>
<name>A0ABW0X1K4_9ACTN</name>
<protein>
    <submittedName>
        <fullName evidence="1">Uncharacterized protein</fullName>
    </submittedName>
</protein>
<gene>
    <name evidence="1" type="ORF">ACFP3U_15625</name>
</gene>
<keyword evidence="2" id="KW-1185">Reference proteome</keyword>